<dbReference type="PANTHER" id="PTHR30071">
    <property type="entry name" value="HEME EXPORTER PROTEIN C"/>
    <property type="match status" value="1"/>
</dbReference>
<evidence type="ECO:0000256" key="6">
    <source>
        <dbReference type="HAMAP-Rule" id="MF_01391"/>
    </source>
</evidence>
<accession>A0A386AYV4</accession>
<gene>
    <name evidence="8" type="primary">ccs1</name>
    <name evidence="6" type="synonym">ccsA</name>
</gene>
<evidence type="ECO:0000256" key="1">
    <source>
        <dbReference type="ARBA" id="ARBA00004141"/>
    </source>
</evidence>
<reference evidence="8" key="1">
    <citation type="submission" date="2018-07" db="EMBL/GenBank/DDBJ databases">
        <authorList>
            <person name="Quirk P.G."/>
            <person name="Krulwich T.A."/>
        </authorList>
    </citation>
    <scope>NUCLEOTIDE SEQUENCE</scope>
</reference>
<sequence length="354" mass="39798">MENLLNNGSFFFLLCSMSFYWICAFFNNWLGLWSKEAGKFSIISANLTMFFLLVYRGFQENHFPLSNHVIKLFYEALIFLSWSFTIIHLIIETQLPWTGTILAPTALFLNAFASFQLPESLQKYNSLIPALQSNWLMMHVTVMLLSYATLITGCVLAIALLALIGTGSERTPSVARPLSAKLRGGRGNLTSRATVLPLTIGRPLDETKLKVHSAPPPLGGASGEARLHNQDLFFFEIEGLLPLWGEPLAKRANQLDQLSFRSIGIGFPLLTVGILSGSVWANEAWGSYWSWDPKETWSFITWIIFAIYLHLRLNKKWSGVKSAILATIGFFVVWICFLGVNFLAKGLHSYGWFV</sequence>
<feature type="transmembrane region" description="Helical" evidence="6">
    <location>
        <begin position="135"/>
        <end position="164"/>
    </location>
</feature>
<dbReference type="HAMAP" id="MF_01391">
    <property type="entry name" value="CytC_CcsA"/>
    <property type="match status" value="1"/>
</dbReference>
<feature type="transmembrane region" description="Helical" evidence="6">
    <location>
        <begin position="296"/>
        <end position="311"/>
    </location>
</feature>
<dbReference type="InterPro" id="IPR002541">
    <property type="entry name" value="Cyt_c_assembly"/>
</dbReference>
<keyword evidence="6" id="KW-0793">Thylakoid</keyword>
<comment type="subunit">
    <text evidence="6">May interact with Ccs1.</text>
</comment>
<reference evidence="8" key="2">
    <citation type="journal article" date="2019" name="Mol. Phylogenet. Evol.">
        <title>Reassessment of the classification of bryopsidales (chlorophyta) based on chloroplast phylogenomic analyses.</title>
        <authorList>
            <person name="Cremen M.C."/>
            <person name="Leliaert F."/>
            <person name="West J."/>
            <person name="Lam D.W."/>
            <person name="Shimada S."/>
            <person name="Lopez-Bautista J.M."/>
            <person name="Verbruggen H."/>
        </authorList>
    </citation>
    <scope>NUCLEOTIDE SEQUENCE</scope>
</reference>
<evidence type="ECO:0000256" key="2">
    <source>
        <dbReference type="ARBA" id="ARBA00022692"/>
    </source>
</evidence>
<dbReference type="PANTHER" id="PTHR30071:SF1">
    <property type="entry name" value="CYTOCHROME B_B6 PROTEIN-RELATED"/>
    <property type="match status" value="1"/>
</dbReference>
<feature type="transmembrane region" description="Helical" evidence="6">
    <location>
        <begin position="258"/>
        <end position="281"/>
    </location>
</feature>
<evidence type="ECO:0000313" key="8">
    <source>
        <dbReference type="EMBL" id="AYC64611.1"/>
    </source>
</evidence>
<dbReference type="InterPro" id="IPR045062">
    <property type="entry name" value="Cyt_c_biogenesis_CcsA/CcmC"/>
</dbReference>
<dbReference type="GO" id="GO:0009535">
    <property type="term" value="C:chloroplast thylakoid membrane"/>
    <property type="evidence" value="ECO:0007669"/>
    <property type="project" value="UniProtKB-SubCell"/>
</dbReference>
<feature type="domain" description="Cytochrome c assembly protein" evidence="7">
    <location>
        <begin position="74"/>
        <end position="348"/>
    </location>
</feature>
<feature type="transmembrane region" description="Helical" evidence="6">
    <location>
        <begin position="40"/>
        <end position="58"/>
    </location>
</feature>
<comment type="subcellular location">
    <subcellularLocation>
        <location evidence="1">Membrane</location>
        <topology evidence="1">Multi-pass membrane protein</topology>
    </subcellularLocation>
    <subcellularLocation>
        <location evidence="6">Plastid</location>
        <location evidence="6">Chloroplast thylakoid membrane</location>
        <topology evidence="6">Multi-pass membrane protein</topology>
    </subcellularLocation>
</comment>
<protein>
    <recommendedName>
        <fullName evidence="6">Cytochrome c biogenesis protein CcsA</fullName>
    </recommendedName>
</protein>
<dbReference type="InterPro" id="IPR017562">
    <property type="entry name" value="Cyt_c_biogenesis_CcsA"/>
</dbReference>
<dbReference type="GO" id="GO:0005886">
    <property type="term" value="C:plasma membrane"/>
    <property type="evidence" value="ECO:0007669"/>
    <property type="project" value="TreeGrafter"/>
</dbReference>
<comment type="similarity">
    <text evidence="6">Belongs to the CcmF/CycK/Ccl1/NrfE/CcsA family.</text>
</comment>
<evidence type="ECO:0000256" key="3">
    <source>
        <dbReference type="ARBA" id="ARBA00022748"/>
    </source>
</evidence>
<keyword evidence="2 6" id="KW-0812">Transmembrane</keyword>
<evidence type="ECO:0000259" key="7">
    <source>
        <dbReference type="Pfam" id="PF01578"/>
    </source>
</evidence>
<keyword evidence="5 6" id="KW-0472">Membrane</keyword>
<proteinExistence type="inferred from homology"/>
<dbReference type="GO" id="GO:0020037">
    <property type="term" value="F:heme binding"/>
    <property type="evidence" value="ECO:0007669"/>
    <property type="project" value="InterPro"/>
</dbReference>
<keyword evidence="3 6" id="KW-0201">Cytochrome c-type biogenesis</keyword>
<feature type="transmembrane region" description="Helical" evidence="6">
    <location>
        <begin position="323"/>
        <end position="344"/>
    </location>
</feature>
<feature type="transmembrane region" description="Helical" evidence="6">
    <location>
        <begin position="97"/>
        <end position="115"/>
    </location>
</feature>
<organism evidence="8">
    <name type="scientific">Halimeda minima</name>
    <dbReference type="NCBI Taxonomy" id="170427"/>
    <lineage>
        <taxon>Eukaryota</taxon>
        <taxon>Viridiplantae</taxon>
        <taxon>Chlorophyta</taxon>
        <taxon>core chlorophytes</taxon>
        <taxon>Ulvophyceae</taxon>
        <taxon>TCBD clade</taxon>
        <taxon>Bryopsidales</taxon>
        <taxon>Halimedineae</taxon>
        <taxon>Halimedaceae</taxon>
        <taxon>Halimedeae</taxon>
        <taxon>Halimeda</taxon>
    </lineage>
</organism>
<feature type="transmembrane region" description="Helical" evidence="6">
    <location>
        <begin position="6"/>
        <end position="28"/>
    </location>
</feature>
<geneLocation type="chloroplast" evidence="8"/>
<dbReference type="NCBIfam" id="TIGR03144">
    <property type="entry name" value="cytochr_II_ccsB"/>
    <property type="match status" value="1"/>
</dbReference>
<keyword evidence="8" id="KW-0934">Plastid</keyword>
<dbReference type="AlphaFoldDB" id="A0A386AYV4"/>
<comment type="function">
    <text evidence="6">Required during biogenesis of c-type cytochromes (cytochrome c6 and cytochrome f) at the step of heme attachment.</text>
</comment>
<dbReference type="EMBL" id="MH591101">
    <property type="protein sequence ID" value="AYC64611.1"/>
    <property type="molecule type" value="Genomic_DNA"/>
</dbReference>
<evidence type="ECO:0000256" key="4">
    <source>
        <dbReference type="ARBA" id="ARBA00022989"/>
    </source>
</evidence>
<name>A0A386AYV4_9CHLO</name>
<feature type="transmembrane region" description="Helical" evidence="6">
    <location>
        <begin position="70"/>
        <end position="90"/>
    </location>
</feature>
<keyword evidence="8" id="KW-0150">Chloroplast</keyword>
<evidence type="ECO:0000256" key="5">
    <source>
        <dbReference type="ARBA" id="ARBA00023136"/>
    </source>
</evidence>
<dbReference type="Pfam" id="PF01578">
    <property type="entry name" value="Cytochrom_C_asm"/>
    <property type="match status" value="1"/>
</dbReference>
<dbReference type="GO" id="GO:0017004">
    <property type="term" value="P:cytochrome complex assembly"/>
    <property type="evidence" value="ECO:0007669"/>
    <property type="project" value="UniProtKB-UniRule"/>
</dbReference>
<keyword evidence="4 6" id="KW-1133">Transmembrane helix</keyword>